<gene>
    <name evidence="2" type="ORF">GCM10022286_22220</name>
</gene>
<dbReference type="EMBL" id="BAABBV010000001">
    <property type="protein sequence ID" value="GAA4162779.1"/>
    <property type="molecule type" value="Genomic_DNA"/>
</dbReference>
<keyword evidence="3" id="KW-1185">Reference proteome</keyword>
<dbReference type="Proteomes" id="UP001415169">
    <property type="component" value="Unassembled WGS sequence"/>
</dbReference>
<reference evidence="2" key="1">
    <citation type="journal article" date="2014" name="Int. J. Syst. Evol. Microbiol.">
        <title>Complete genome of a new Firmicutes species belonging to the dominant human colonic microbiota ('Ruminococcus bicirculans') reveals two chromosomes and a selective capacity to utilize plant glucans.</title>
        <authorList>
            <consortium name="NISC Comparative Sequencing Program"/>
            <person name="Wegmann U."/>
            <person name="Louis P."/>
            <person name="Goesmann A."/>
            <person name="Henrissat B."/>
            <person name="Duncan S.H."/>
            <person name="Flint H.J."/>
        </authorList>
    </citation>
    <scope>NUCLEOTIDE SEQUENCE</scope>
    <source>
        <strain evidence="2">JCM 17590</strain>
    </source>
</reference>
<name>A0ABP7ZL98_9MICO</name>
<dbReference type="InterPro" id="IPR046179">
    <property type="entry name" value="DUF6188"/>
</dbReference>
<evidence type="ECO:0008006" key="4">
    <source>
        <dbReference type="Google" id="ProtNLM"/>
    </source>
</evidence>
<dbReference type="Pfam" id="PF19686">
    <property type="entry name" value="DUF6188"/>
    <property type="match status" value="1"/>
</dbReference>
<organism evidence="2 3">
    <name type="scientific">Gryllotalpicola daejeonensis</name>
    <dbReference type="NCBI Taxonomy" id="993087"/>
    <lineage>
        <taxon>Bacteria</taxon>
        <taxon>Bacillati</taxon>
        <taxon>Actinomycetota</taxon>
        <taxon>Actinomycetes</taxon>
        <taxon>Micrococcales</taxon>
        <taxon>Microbacteriaceae</taxon>
        <taxon>Gryllotalpicola</taxon>
    </lineage>
</organism>
<accession>A0ABP7ZL98</accession>
<feature type="compositionally biased region" description="Low complexity" evidence="1">
    <location>
        <begin position="148"/>
        <end position="159"/>
    </location>
</feature>
<proteinExistence type="predicted"/>
<evidence type="ECO:0000256" key="1">
    <source>
        <dbReference type="SAM" id="MobiDB-lite"/>
    </source>
</evidence>
<comment type="caution">
    <text evidence="2">The sequence shown here is derived from an EMBL/GenBank/DDBJ whole genome shotgun (WGS) entry which is preliminary data.</text>
</comment>
<evidence type="ECO:0000313" key="2">
    <source>
        <dbReference type="EMBL" id="GAA4162779.1"/>
    </source>
</evidence>
<protein>
    <recommendedName>
        <fullName evidence="4">DUF4340 domain-containing protein</fullName>
    </recommendedName>
</protein>
<dbReference type="RefSeq" id="WP_344791848.1">
    <property type="nucleotide sequence ID" value="NZ_BAABBV010000001.1"/>
</dbReference>
<sequence length="327" mass="34968">MTNDTERDLRLDRASSPVSGVLFSEWSVEVELGDSSLILRAPFGVTWADGSVAPFDPRSVASNPDAARLLSELLGAKVTRSVAGVERSYLQVEFDNGARIHFEPADSGWEEWEVRDFEDVLYIGLPHGETAWFTPAPKQAAGATSKQPSTAAGATTTPETPAPAPAPSPAADEPAWYDGDEPRVIDLEISDHIYGVTIFGASVQLETRGGSIYLAGPFQVTDSSGEVFEFDPTRLRDDTVAGAILSVLIDRKMGQITLKPDTSELTVTLASGAGLSWKASSAAQAQFSAKLRNGRQFWSKGDGTIYWFGGPEGTQPKFLVGGPKATD</sequence>
<feature type="region of interest" description="Disordered" evidence="1">
    <location>
        <begin position="137"/>
        <end position="175"/>
    </location>
</feature>
<reference evidence="2" key="2">
    <citation type="submission" date="2023-12" db="EMBL/GenBank/DDBJ databases">
        <authorList>
            <person name="Sun Q."/>
            <person name="Inoue M."/>
        </authorList>
    </citation>
    <scope>NUCLEOTIDE SEQUENCE</scope>
    <source>
        <strain evidence="2">JCM 17590</strain>
    </source>
</reference>
<evidence type="ECO:0000313" key="3">
    <source>
        <dbReference type="Proteomes" id="UP001415169"/>
    </source>
</evidence>